<evidence type="ECO:0000313" key="2">
    <source>
        <dbReference type="EMBL" id="MDL0089752.1"/>
    </source>
</evidence>
<accession>A0ABT7HS64</accession>
<dbReference type="InterPro" id="IPR036397">
    <property type="entry name" value="RNaseH_sf"/>
</dbReference>
<dbReference type="SUPFAM" id="SSF53098">
    <property type="entry name" value="Ribonuclease H-like"/>
    <property type="match status" value="1"/>
</dbReference>
<protein>
    <recommendedName>
        <fullName evidence="1">3'-5' exonuclease domain-containing protein</fullName>
    </recommendedName>
</protein>
<keyword evidence="3" id="KW-1185">Reference proteome</keyword>
<dbReference type="Pfam" id="PF01612">
    <property type="entry name" value="DNA_pol_A_exo1"/>
    <property type="match status" value="1"/>
</dbReference>
<dbReference type="RefSeq" id="WP_284938491.1">
    <property type="nucleotide sequence ID" value="NZ_JANURM010000020.1"/>
</dbReference>
<dbReference type="InterPro" id="IPR002562">
    <property type="entry name" value="3'-5'_exonuclease_dom"/>
</dbReference>
<name>A0ABT7HS64_9BACT</name>
<reference evidence="2" key="1">
    <citation type="submission" date="2022-08" db="EMBL/GenBank/DDBJ databases">
        <authorList>
            <person name="Wang H."/>
        </authorList>
    </citation>
    <scope>NUCLEOTIDE SEQUENCE</scope>
    <source>
        <strain evidence="2">PS10</strain>
    </source>
</reference>
<proteinExistence type="predicted"/>
<organism evidence="2 3">
    <name type="scientific">Campylobacter gastrosuis</name>
    <dbReference type="NCBI Taxonomy" id="2974576"/>
    <lineage>
        <taxon>Bacteria</taxon>
        <taxon>Pseudomonadati</taxon>
        <taxon>Campylobacterota</taxon>
        <taxon>Epsilonproteobacteria</taxon>
        <taxon>Campylobacterales</taxon>
        <taxon>Campylobacteraceae</taxon>
        <taxon>Campylobacter</taxon>
    </lineage>
</organism>
<sequence>MKFINNDVDFENLLKDIVGKDLAVDFECEYNRHKYGEFLCLVQIFDGKNCYVIDALM</sequence>
<dbReference type="Gene3D" id="3.30.420.10">
    <property type="entry name" value="Ribonuclease H-like superfamily/Ribonuclease H"/>
    <property type="match status" value="1"/>
</dbReference>
<dbReference type="Proteomes" id="UP001173801">
    <property type="component" value="Unassembled WGS sequence"/>
</dbReference>
<dbReference type="EMBL" id="JANURM010000020">
    <property type="protein sequence ID" value="MDL0089752.1"/>
    <property type="molecule type" value="Genomic_DNA"/>
</dbReference>
<feature type="domain" description="3'-5' exonuclease" evidence="1">
    <location>
        <begin position="3"/>
        <end position="56"/>
    </location>
</feature>
<dbReference type="InterPro" id="IPR012337">
    <property type="entry name" value="RNaseH-like_sf"/>
</dbReference>
<comment type="caution">
    <text evidence="2">The sequence shown here is derived from an EMBL/GenBank/DDBJ whole genome shotgun (WGS) entry which is preliminary data.</text>
</comment>
<evidence type="ECO:0000313" key="3">
    <source>
        <dbReference type="Proteomes" id="UP001173801"/>
    </source>
</evidence>
<gene>
    <name evidence="2" type="ORF">NYG85_10310</name>
</gene>
<evidence type="ECO:0000259" key="1">
    <source>
        <dbReference type="Pfam" id="PF01612"/>
    </source>
</evidence>
<reference evidence="2" key="2">
    <citation type="journal article" date="2023" name="Microorganisms">
        <title>Isolation and Genomic Characteristics of Cat-Borne Campylobacter felis sp. nov. and Sheep-Borne Campylobacter ovis sp. nov.</title>
        <authorList>
            <person name="Wang H."/>
            <person name="Li Y."/>
            <person name="Gu Y."/>
            <person name="Zhou G."/>
            <person name="Chen X."/>
            <person name="Zhang X."/>
            <person name="Shao Z."/>
            <person name="Zhang J."/>
            <person name="Zhang M."/>
        </authorList>
    </citation>
    <scope>NUCLEOTIDE SEQUENCE</scope>
    <source>
        <strain evidence="2">PS10</strain>
    </source>
</reference>